<keyword evidence="2" id="KW-0808">Transferase</keyword>
<dbReference type="PANTHER" id="PTHR21310">
    <property type="entry name" value="AMINOGLYCOSIDE PHOSPHOTRANSFERASE-RELATED-RELATED"/>
    <property type="match status" value="1"/>
</dbReference>
<dbReference type="InterPro" id="IPR051678">
    <property type="entry name" value="AGP_Transferase"/>
</dbReference>
<dbReference type="PATRIC" id="fig|1395513.3.peg.2345"/>
<dbReference type="EMBL" id="AWTC01000011">
    <property type="protein sequence ID" value="EST11413.1"/>
    <property type="molecule type" value="Genomic_DNA"/>
</dbReference>
<dbReference type="GO" id="GO:0016740">
    <property type="term" value="F:transferase activity"/>
    <property type="evidence" value="ECO:0007669"/>
    <property type="project" value="UniProtKB-KW"/>
</dbReference>
<reference evidence="2 3" key="1">
    <citation type="journal article" date="2013" name="Genome Announc.">
        <title>Genome Sequence of Sporolactobacillus laevolacticus DSM442, an Efficient Polymer-Grade D-Lactate Producer from Agricultural Waste Cottonseed as a Nitrogen Source.</title>
        <authorList>
            <person name="Wang H."/>
            <person name="Wang L."/>
            <person name="Ju J."/>
            <person name="Yu B."/>
            <person name="Ma Y."/>
        </authorList>
    </citation>
    <scope>NUCLEOTIDE SEQUENCE [LARGE SCALE GENOMIC DNA]</scope>
    <source>
        <strain evidence="2 3">DSM 442</strain>
    </source>
</reference>
<feature type="domain" description="Aminoglycoside phosphotransferase" evidence="1">
    <location>
        <begin position="19"/>
        <end position="170"/>
    </location>
</feature>
<name>V6IVX1_9BACL</name>
<dbReference type="Gene3D" id="3.90.1200.10">
    <property type="match status" value="1"/>
</dbReference>
<dbReference type="RefSeq" id="WP_023510564.1">
    <property type="nucleotide sequence ID" value="NZ_AWTC01000011.1"/>
</dbReference>
<keyword evidence="3" id="KW-1185">Reference proteome</keyword>
<evidence type="ECO:0000259" key="1">
    <source>
        <dbReference type="Pfam" id="PF01636"/>
    </source>
</evidence>
<dbReference type="InterPro" id="IPR011009">
    <property type="entry name" value="Kinase-like_dom_sf"/>
</dbReference>
<dbReference type="STRING" id="1395513.P343_11595"/>
<dbReference type="InterPro" id="IPR002575">
    <property type="entry name" value="Aminoglycoside_PTrfase"/>
</dbReference>
<sequence>MGNQQVLKLFYKDIPLSWAKQEFRINQTLVQEGFPVARVYNLIEKDGRHGIVYEKVEGESFLKRLTQKPWTVRRIGRTMAEFHHKIQRDTACELPSTKDDLSRRILEAHELDKETKQLLLDELQNLPNGSHLSHGDFHPDNLMFTKDRVVIIDWMTATKGHALADVARTVLLLKLADIPKEIPLIVRLLIKFLRVQLHNAYLKRYIKLANCSIADIRQWEAPVAAARLVERLSASEKQAMLRLIHEHCKSMKQKRATETR</sequence>
<dbReference type="AlphaFoldDB" id="V6IVX1"/>
<dbReference type="Proteomes" id="UP000018296">
    <property type="component" value="Unassembled WGS sequence"/>
</dbReference>
<comment type="caution">
    <text evidence="2">The sequence shown here is derived from an EMBL/GenBank/DDBJ whole genome shotgun (WGS) entry which is preliminary data.</text>
</comment>
<dbReference type="Pfam" id="PF01636">
    <property type="entry name" value="APH"/>
    <property type="match status" value="1"/>
</dbReference>
<proteinExistence type="predicted"/>
<accession>V6IVX1</accession>
<dbReference type="eggNOG" id="COG2334">
    <property type="taxonomic scope" value="Bacteria"/>
</dbReference>
<gene>
    <name evidence="2" type="ORF">P343_11595</name>
</gene>
<protein>
    <submittedName>
        <fullName evidence="2">Aminoglycoside phosphotransferase</fullName>
    </submittedName>
</protein>
<evidence type="ECO:0000313" key="3">
    <source>
        <dbReference type="Proteomes" id="UP000018296"/>
    </source>
</evidence>
<evidence type="ECO:0000313" key="2">
    <source>
        <dbReference type="EMBL" id="EST11413.1"/>
    </source>
</evidence>
<dbReference type="SUPFAM" id="SSF56112">
    <property type="entry name" value="Protein kinase-like (PK-like)"/>
    <property type="match status" value="1"/>
</dbReference>
<organism evidence="2 3">
    <name type="scientific">Sporolactobacillus laevolacticus DSM 442</name>
    <dbReference type="NCBI Taxonomy" id="1395513"/>
    <lineage>
        <taxon>Bacteria</taxon>
        <taxon>Bacillati</taxon>
        <taxon>Bacillota</taxon>
        <taxon>Bacilli</taxon>
        <taxon>Bacillales</taxon>
        <taxon>Sporolactobacillaceae</taxon>
        <taxon>Sporolactobacillus</taxon>
    </lineage>
</organism>